<keyword evidence="3" id="KW-1185">Reference proteome</keyword>
<feature type="compositionally biased region" description="Basic and acidic residues" evidence="1">
    <location>
        <begin position="1"/>
        <end position="17"/>
    </location>
</feature>
<organism evidence="2 3">
    <name type="scientific">Tropilaelaps mercedesae</name>
    <dbReference type="NCBI Taxonomy" id="418985"/>
    <lineage>
        <taxon>Eukaryota</taxon>
        <taxon>Metazoa</taxon>
        <taxon>Ecdysozoa</taxon>
        <taxon>Arthropoda</taxon>
        <taxon>Chelicerata</taxon>
        <taxon>Arachnida</taxon>
        <taxon>Acari</taxon>
        <taxon>Parasitiformes</taxon>
        <taxon>Mesostigmata</taxon>
        <taxon>Gamasina</taxon>
        <taxon>Dermanyssoidea</taxon>
        <taxon>Laelapidae</taxon>
        <taxon>Tropilaelaps</taxon>
    </lineage>
</organism>
<feature type="region of interest" description="Disordered" evidence="1">
    <location>
        <begin position="86"/>
        <end position="125"/>
    </location>
</feature>
<name>A0A1V9XL44_9ACAR</name>
<evidence type="ECO:0000313" key="3">
    <source>
        <dbReference type="Proteomes" id="UP000192247"/>
    </source>
</evidence>
<reference evidence="2 3" key="1">
    <citation type="journal article" date="2017" name="Gigascience">
        <title>Draft genome of the honey bee ectoparasitic mite, Tropilaelaps mercedesae, is shaped by the parasitic life history.</title>
        <authorList>
            <person name="Dong X."/>
            <person name="Armstrong S.D."/>
            <person name="Xia D."/>
            <person name="Makepeace B.L."/>
            <person name="Darby A.C."/>
            <person name="Kadowaki T."/>
        </authorList>
    </citation>
    <scope>NUCLEOTIDE SEQUENCE [LARGE SCALE GENOMIC DNA]</scope>
    <source>
        <strain evidence="2">Wuxi-XJTLU</strain>
    </source>
</reference>
<evidence type="ECO:0000256" key="1">
    <source>
        <dbReference type="SAM" id="MobiDB-lite"/>
    </source>
</evidence>
<dbReference type="AlphaFoldDB" id="A0A1V9XL44"/>
<dbReference type="OrthoDB" id="6514183at2759"/>
<dbReference type="InParanoid" id="A0A1V9XL44"/>
<dbReference type="EMBL" id="MNPL01008377">
    <property type="protein sequence ID" value="OQR74260.1"/>
    <property type="molecule type" value="Genomic_DNA"/>
</dbReference>
<sequence>MGREETRRNQMDEVHERLPRHHGKRTSENTTIATTLKDCSVFFFEKKVAEKLHKPKRKETITEILRFGVRQLERYKHPKLLALAHPIEEARQPRSSKEMKKAGTCERHQRQTEAFEQTKDGKKSQ</sequence>
<evidence type="ECO:0000313" key="2">
    <source>
        <dbReference type="EMBL" id="OQR74260.1"/>
    </source>
</evidence>
<proteinExistence type="predicted"/>
<protein>
    <submittedName>
        <fullName evidence="2">SCY1 protein 2-like</fullName>
    </submittedName>
</protein>
<feature type="region of interest" description="Disordered" evidence="1">
    <location>
        <begin position="1"/>
        <end position="29"/>
    </location>
</feature>
<dbReference type="Proteomes" id="UP000192247">
    <property type="component" value="Unassembled WGS sequence"/>
</dbReference>
<gene>
    <name evidence="2" type="ORF">BIW11_00992</name>
</gene>
<accession>A0A1V9XL44</accession>
<comment type="caution">
    <text evidence="2">The sequence shown here is derived from an EMBL/GenBank/DDBJ whole genome shotgun (WGS) entry which is preliminary data.</text>
</comment>